<evidence type="ECO:0000313" key="1">
    <source>
        <dbReference type="EMBL" id="MBM3331830.1"/>
    </source>
</evidence>
<dbReference type="Proteomes" id="UP000779900">
    <property type="component" value="Unassembled WGS sequence"/>
</dbReference>
<comment type="caution">
    <text evidence="1">The sequence shown here is derived from an EMBL/GenBank/DDBJ whole genome shotgun (WGS) entry which is preliminary data.</text>
</comment>
<dbReference type="EMBL" id="VGIR01000045">
    <property type="protein sequence ID" value="MBM3331830.1"/>
    <property type="molecule type" value="Genomic_DNA"/>
</dbReference>
<reference evidence="1" key="1">
    <citation type="submission" date="2019-03" db="EMBL/GenBank/DDBJ databases">
        <title>Lake Tanganyika Metagenome-Assembled Genomes (MAGs).</title>
        <authorList>
            <person name="Tran P."/>
        </authorList>
    </citation>
    <scope>NUCLEOTIDE SEQUENCE</scope>
    <source>
        <strain evidence="1">K_DeepCast_150m_m2_040</strain>
    </source>
</reference>
<gene>
    <name evidence="1" type="ORF">FJY68_08275</name>
</gene>
<proteinExistence type="predicted"/>
<organism evidence="1 2">
    <name type="scientific">candidate division WOR-3 bacterium</name>
    <dbReference type="NCBI Taxonomy" id="2052148"/>
    <lineage>
        <taxon>Bacteria</taxon>
        <taxon>Bacteria division WOR-3</taxon>
    </lineage>
</organism>
<name>A0A938BRP4_UNCW3</name>
<dbReference type="AlphaFoldDB" id="A0A938BRP4"/>
<evidence type="ECO:0000313" key="2">
    <source>
        <dbReference type="Proteomes" id="UP000779900"/>
    </source>
</evidence>
<dbReference type="SUPFAM" id="SSF88723">
    <property type="entry name" value="PIN domain-like"/>
    <property type="match status" value="1"/>
</dbReference>
<sequence>MIPRIYVDTSVVAGCLDPEFREHSERMRRAFAAGQLRAVISDITIAELNLAPASVRRLLAQPGFAEAQRVELDAEADALAEEYIRAAAVSESSRADAEHIAVATVQRVDILVSWNFRHIVRLSRIRAFNAVNLRLGYPALEIRSPLEVDYE</sequence>
<accession>A0A938BRP4</accession>
<protein>
    <submittedName>
        <fullName evidence="1">Type II toxin-antitoxin system VapC family toxin</fullName>
    </submittedName>
</protein>
<dbReference type="InterPro" id="IPR029060">
    <property type="entry name" value="PIN-like_dom_sf"/>
</dbReference>